<dbReference type="EMBL" id="UPHQ01000154">
    <property type="protein sequence ID" value="VBA40358.1"/>
    <property type="molecule type" value="Genomic_DNA"/>
</dbReference>
<dbReference type="Proteomes" id="UP000267289">
    <property type="component" value="Unassembled WGS sequence"/>
</dbReference>
<keyword evidence="2" id="KW-1185">Reference proteome</keyword>
<proteinExistence type="predicted"/>
<reference evidence="1 2" key="1">
    <citation type="submission" date="2018-09" db="EMBL/GenBank/DDBJ databases">
        <authorList>
            <person name="Tagini F."/>
        </authorList>
    </citation>
    <scope>NUCLEOTIDE SEQUENCE [LARGE SCALE GENOMIC DNA]</scope>
    <source>
        <strain evidence="1 2">MK13</strain>
    </source>
</reference>
<gene>
    <name evidence="1" type="ORF">LAUMK13_03020</name>
</gene>
<sequence length="38" mass="3757">MKSLATASATSARIGAAADGVTSIALLVSSPRPAVCRR</sequence>
<name>A0A498Q2J8_9MYCO</name>
<evidence type="ECO:0000313" key="2">
    <source>
        <dbReference type="Proteomes" id="UP000267289"/>
    </source>
</evidence>
<organism evidence="1 2">
    <name type="scientific">Mycobacterium innocens</name>
    <dbReference type="NCBI Taxonomy" id="2341083"/>
    <lineage>
        <taxon>Bacteria</taxon>
        <taxon>Bacillati</taxon>
        <taxon>Actinomycetota</taxon>
        <taxon>Actinomycetes</taxon>
        <taxon>Mycobacteriales</taxon>
        <taxon>Mycobacteriaceae</taxon>
        <taxon>Mycobacterium</taxon>
    </lineage>
</organism>
<evidence type="ECO:0000313" key="1">
    <source>
        <dbReference type="EMBL" id="VBA40358.1"/>
    </source>
</evidence>
<protein>
    <submittedName>
        <fullName evidence="1">Uncharacterized protein</fullName>
    </submittedName>
</protein>
<accession>A0A498Q2J8</accession>
<dbReference type="AlphaFoldDB" id="A0A498Q2J8"/>